<proteinExistence type="predicted"/>
<organism evidence="2 3">
    <name type="scientific">Thelohanellus kitauei</name>
    <name type="common">Myxosporean</name>
    <dbReference type="NCBI Taxonomy" id="669202"/>
    <lineage>
        <taxon>Eukaryota</taxon>
        <taxon>Metazoa</taxon>
        <taxon>Cnidaria</taxon>
        <taxon>Myxozoa</taxon>
        <taxon>Myxosporea</taxon>
        <taxon>Bivalvulida</taxon>
        <taxon>Platysporina</taxon>
        <taxon>Myxobolidae</taxon>
        <taxon>Thelohanellus</taxon>
    </lineage>
</organism>
<evidence type="ECO:0000256" key="1">
    <source>
        <dbReference type="SAM" id="MobiDB-lite"/>
    </source>
</evidence>
<keyword evidence="3" id="KW-1185">Reference proteome</keyword>
<feature type="compositionally biased region" description="Polar residues" evidence="1">
    <location>
        <begin position="331"/>
        <end position="342"/>
    </location>
</feature>
<protein>
    <submittedName>
        <fullName evidence="2">Uncharacterized protein</fullName>
    </submittedName>
</protein>
<accession>A0A0C2IUV1</accession>
<feature type="region of interest" description="Disordered" evidence="1">
    <location>
        <begin position="310"/>
        <end position="342"/>
    </location>
</feature>
<feature type="compositionally biased region" description="Polar residues" evidence="1">
    <location>
        <begin position="198"/>
        <end position="208"/>
    </location>
</feature>
<feature type="region of interest" description="Disordered" evidence="1">
    <location>
        <begin position="865"/>
        <end position="931"/>
    </location>
</feature>
<feature type="compositionally biased region" description="Low complexity" evidence="1">
    <location>
        <begin position="711"/>
        <end position="724"/>
    </location>
</feature>
<reference evidence="2 3" key="1">
    <citation type="journal article" date="2014" name="Genome Biol. Evol.">
        <title>The genome of the myxosporean Thelohanellus kitauei shows adaptations to nutrient acquisition within its fish host.</title>
        <authorList>
            <person name="Yang Y."/>
            <person name="Xiong J."/>
            <person name="Zhou Z."/>
            <person name="Huo F."/>
            <person name="Miao W."/>
            <person name="Ran C."/>
            <person name="Liu Y."/>
            <person name="Zhang J."/>
            <person name="Feng J."/>
            <person name="Wang M."/>
            <person name="Wang M."/>
            <person name="Wang L."/>
            <person name="Yao B."/>
        </authorList>
    </citation>
    <scope>NUCLEOTIDE SEQUENCE [LARGE SCALE GENOMIC DNA]</scope>
    <source>
        <strain evidence="2">Wuqing</strain>
    </source>
</reference>
<feature type="region of interest" description="Disordered" evidence="1">
    <location>
        <begin position="691"/>
        <end position="734"/>
    </location>
</feature>
<feature type="compositionally biased region" description="Polar residues" evidence="1">
    <location>
        <begin position="725"/>
        <end position="734"/>
    </location>
</feature>
<evidence type="ECO:0000313" key="3">
    <source>
        <dbReference type="Proteomes" id="UP000031668"/>
    </source>
</evidence>
<sequence length="959" mass="103403">MIPYLPKETQEKIIENKHVKVSDISFGSEPKPCSKIKRLPTLSTDSLDENKYSSILTIKERIDSVLPDSKTQHHVRTKMKESEDDIINPGDSQLIFGATIAESSQSIGSKQIHREENVKNSWQESKHPLSLLPDKSFVESGMQSNKKPENLTKIDDKTAAGVTVIADSKPDSFVQITKVDHPSSEVNISNKLKDESGSKSNFETSAQIPKNKDETPIGSALFKTPLPVKQNIIDLWSTEPKATYGNKIDPTVQNLDQKQTRIPELSSIKNVDTDQHEIKKATLPSLDFVKPDEINKNIFGQNKIFDGKAFAQDSKTDQSDKEKSEGKESLTPDTSTADPSKISIQPFTSISFNLTKDEKNRDQQTILRESNIKEEAPKFPFSPTEEAFDFKIATTRMDVNAPIRVDFHKPDPKAMDIEFSISDNQADEMLVPTFSADQNNLNRMDEDIDEKQPEVINSASDICPPIMTTSNFSTFTFPSFPAHTTSNSIPSVPSFGFGNPSSTGLSSFPANLTSTSAGPFQTNFSSTSKPTDSALPAASFSSMSAFGKFPSFTPAVPGDSSATLTSNIFGGKTSSSQETNPFGNLTNTSKPLFSNSDFQHGSQNPFNASGIFNNTATAVSSSPSQLQGGQASAFGTVFTASQPSGSVFGSSFGFPKTSLSNDQQISINNNSFNSGNQPIFGGFPSNFGQTGSSASSFGSQANTNGFGFPQTTTNTLGSNNSNTNPFGGNQTTASAFGGFNTSSNMFGGSPTNTNGFNFASNPQTINNTPVGGSSTLFGSFNSKPVQDTKPNIFQSGFNTSISSGFGSFNQTNQQQANTGFQGFNPPQTTSFQPLSSGFTFNNTPTLTSSGPSGFSFGTQLNSSTPNVFGFGNQSTDQPANLFGSQPSQPAGQQNFFTPSTNQPNFQFSSNTSNASNPFSFQSNPSQDAQNQNIFNFSGGQAQTQGTPKRFYRARRTLRR</sequence>
<dbReference type="AlphaFoldDB" id="A0A0C2IUV1"/>
<evidence type="ECO:0000313" key="2">
    <source>
        <dbReference type="EMBL" id="KII69144.1"/>
    </source>
</evidence>
<name>A0A0C2IUV1_THEKT</name>
<feature type="compositionally biased region" description="Polar residues" evidence="1">
    <location>
        <begin position="691"/>
        <end position="705"/>
    </location>
</feature>
<dbReference type="EMBL" id="JWZT01002569">
    <property type="protein sequence ID" value="KII69144.1"/>
    <property type="molecule type" value="Genomic_DNA"/>
</dbReference>
<feature type="region of interest" description="Disordered" evidence="1">
    <location>
        <begin position="188"/>
        <end position="219"/>
    </location>
</feature>
<dbReference type="Proteomes" id="UP000031668">
    <property type="component" value="Unassembled WGS sequence"/>
</dbReference>
<feature type="compositionally biased region" description="Basic and acidic residues" evidence="1">
    <location>
        <begin position="314"/>
        <end position="330"/>
    </location>
</feature>
<dbReference type="OMA" id="DICPPIM"/>
<comment type="caution">
    <text evidence="2">The sequence shown here is derived from an EMBL/GenBank/DDBJ whole genome shotgun (WGS) entry which is preliminary data.</text>
</comment>
<gene>
    <name evidence="2" type="ORF">RF11_12587</name>
</gene>